<proteinExistence type="predicted"/>
<organism evidence="2 3">
    <name type="scientific">Carassius auratus</name>
    <name type="common">Goldfish</name>
    <dbReference type="NCBI Taxonomy" id="7957"/>
    <lineage>
        <taxon>Eukaryota</taxon>
        <taxon>Metazoa</taxon>
        <taxon>Chordata</taxon>
        <taxon>Craniata</taxon>
        <taxon>Vertebrata</taxon>
        <taxon>Euteleostomi</taxon>
        <taxon>Actinopterygii</taxon>
        <taxon>Neopterygii</taxon>
        <taxon>Teleostei</taxon>
        <taxon>Ostariophysi</taxon>
        <taxon>Cypriniformes</taxon>
        <taxon>Cyprinidae</taxon>
        <taxon>Cyprininae</taxon>
        <taxon>Carassius</taxon>
    </lineage>
</organism>
<protein>
    <submittedName>
        <fullName evidence="3">Uncharacterized protein LOC113075667</fullName>
    </submittedName>
</protein>
<dbReference type="Proteomes" id="UP000515129">
    <property type="component" value="Chromosome 5"/>
</dbReference>
<accession>A0A6P6N718</accession>
<feature type="region of interest" description="Disordered" evidence="1">
    <location>
        <begin position="29"/>
        <end position="102"/>
    </location>
</feature>
<dbReference type="PANTHER" id="PTHR10773">
    <property type="entry name" value="DNA-DIRECTED RNA POLYMERASES I, II, AND III SUBUNIT RPABC2"/>
    <property type="match status" value="1"/>
</dbReference>
<dbReference type="RefSeq" id="XP_026104131.1">
    <property type="nucleotide sequence ID" value="XM_026248346.1"/>
</dbReference>
<gene>
    <name evidence="3" type="primary">LOC113075667</name>
</gene>
<evidence type="ECO:0000313" key="3">
    <source>
        <dbReference type="RefSeq" id="XP_026104131.1"/>
    </source>
</evidence>
<dbReference type="AlphaFoldDB" id="A0A6P6N718"/>
<sequence length="639" mass="73710">MSVSVKELCELMNVNYDRAVIEAIARVNNEEEDSLESDSSQTAANEDSLESDKENHSEIAASEDPLEHDPENEPDYTLVNEGAIDNRGRSKKRTNPDTWKGNIQKRKRMRGQFYLGRKKNEFVIKEERKMGGRCQSVSCKKSSKLHCSEIDEGKREEIFKYFWGKLEWKERRMYVKTSVEVSDVKRRRTEAVQSRRSASLSCCLCVDGKRLRVCQRMFLSTLGIKQWTFLKWVGRRGESPEKMTRVTVRTEEQDFLKTFLLDLPKVPSHYCRSSSSKMYLEPFFKSISHLHTQYKQSCADHSIQPLSRQVFTNTFNDLNLSLFHPKKDQCDTCCAFKAGNIEAAVWEEHCVKKDDARAEKVKDKQLANNTTLVACMDLQGLLLCPKLQASALYYKMKLGVHNFTIYNMASHEAKNYLWHEGEAGVSANEFASCIVDYLEAHPTYNEFILWSDGCGYQNRNLVLSNALLKFATEKKKRVTQKYLERGHTQMECDSVHSVIERKLRNRDIHVPAEYAAVIRGARSSPKPYEVKYVGYSFFQDFSKVNICKSIRPGSKVGDPTVHDLRAVRYNVDGSMEFKLLHSDNWQPFTSPSLRKTCVIVAPLYTSAPKIKALKFKHLQELKHVLPKDFHPFYNALDHE</sequence>
<keyword evidence="2" id="KW-1185">Reference proteome</keyword>
<dbReference type="PANTHER" id="PTHR10773:SF19">
    <property type="match status" value="1"/>
</dbReference>
<name>A0A6P6N718_CARAU</name>
<dbReference type="GeneID" id="113075667"/>
<evidence type="ECO:0000256" key="1">
    <source>
        <dbReference type="SAM" id="MobiDB-lite"/>
    </source>
</evidence>
<dbReference type="OrthoDB" id="7367179at2759"/>
<evidence type="ECO:0000313" key="2">
    <source>
        <dbReference type="Proteomes" id="UP000515129"/>
    </source>
</evidence>
<dbReference type="KEGG" id="caua:113075667"/>
<reference evidence="3" key="1">
    <citation type="submission" date="2025-08" db="UniProtKB">
        <authorList>
            <consortium name="RefSeq"/>
        </authorList>
    </citation>
    <scope>IDENTIFICATION</scope>
    <source>
        <strain evidence="3">Wakin</strain>
        <tissue evidence="3">Muscle</tissue>
    </source>
</reference>